<dbReference type="InterPro" id="IPR019775">
    <property type="entry name" value="WD40_repeat_CS"/>
</dbReference>
<evidence type="ECO:0000256" key="9">
    <source>
        <dbReference type="SAM" id="MobiDB-lite"/>
    </source>
</evidence>
<dbReference type="CDD" id="cd00200">
    <property type="entry name" value="WD40"/>
    <property type="match status" value="1"/>
</dbReference>
<dbReference type="EMBL" id="UYSG01010888">
    <property type="protein sequence ID" value="VDL59247.1"/>
    <property type="molecule type" value="Genomic_DNA"/>
</dbReference>
<feature type="compositionally biased region" description="Polar residues" evidence="9">
    <location>
        <begin position="20"/>
        <end position="31"/>
    </location>
</feature>
<evidence type="ECO:0000256" key="5">
    <source>
        <dbReference type="ARBA" id="ARBA00038145"/>
    </source>
</evidence>
<evidence type="ECO:0000313" key="11">
    <source>
        <dbReference type="EMBL" id="VDL59247.1"/>
    </source>
</evidence>
<dbReference type="PROSITE" id="PS00678">
    <property type="entry name" value="WD_REPEATS_1"/>
    <property type="match status" value="1"/>
</dbReference>
<dbReference type="PANTHER" id="PTHR22842:SF3">
    <property type="entry name" value="WD REPEAT DOMAIN-CONTAINING PROTEIN 83"/>
    <property type="match status" value="1"/>
</dbReference>
<organism evidence="13">
    <name type="scientific">Hymenolepis diminuta</name>
    <name type="common">Rat tapeworm</name>
    <dbReference type="NCBI Taxonomy" id="6216"/>
    <lineage>
        <taxon>Eukaryota</taxon>
        <taxon>Metazoa</taxon>
        <taxon>Spiralia</taxon>
        <taxon>Lophotrochozoa</taxon>
        <taxon>Platyhelminthes</taxon>
        <taxon>Cestoda</taxon>
        <taxon>Eucestoda</taxon>
        <taxon>Cyclophyllidea</taxon>
        <taxon>Hymenolepididae</taxon>
        <taxon>Hymenolepis</taxon>
    </lineage>
</organism>
<feature type="repeat" description="WD" evidence="8">
    <location>
        <begin position="491"/>
        <end position="532"/>
    </location>
</feature>
<dbReference type="GO" id="GO:0005737">
    <property type="term" value="C:cytoplasm"/>
    <property type="evidence" value="ECO:0007669"/>
    <property type="project" value="UniProtKB-SubCell"/>
</dbReference>
<dbReference type="Proteomes" id="UP000274504">
    <property type="component" value="Unassembled WGS sequence"/>
</dbReference>
<evidence type="ECO:0000256" key="6">
    <source>
        <dbReference type="ARBA" id="ARBA00040453"/>
    </source>
</evidence>
<dbReference type="InterPro" id="IPR015943">
    <property type="entry name" value="WD40/YVTN_repeat-like_dom_sf"/>
</dbReference>
<sequence length="789" mass="84204">MSGFSFGTPTSQVGAKPTGLSFSSFGTAQTQNNPTPAFGFGPPAATQAQSGFSFGISTAPTTSTTVTSQSAFGFSSTANKTGSQSTSLFGLKPNTTTTSAPTAVPFSSFAPTTIVTSSTGFGLGMPSKASTGLSFGTSTTAATSTSPSTAASSGFSFGLTSSQSSTTVTSITTPATAAQPTTSLTFGTQKTGIASATSTGPTTTSTSGSFSLGSLVKKPADSSTTVSTSTTVVTSAISQPSAPSTYTYRQLEELVNKWTYELDEQSRNFESELCRLNKADALLIANADKISDLHAKVEACKAGQYRIDQELEFVESQQRALEDLLEPLEQAVSDLLPSQQHADAEREAIFQMCINTDLELGQLLSELREMAERVNAVTAELEPGIDTPLSSSASTSASTGDGFEKTNNVIGQVTRILNSHMHALSWLSQNTRKHAPTTEKVILRPIRRMLCNQNAVRAVRFNADGQYCLTAGGNRTIRLWNPEVGRLLKTYIGHGGEVSDVQASSDNSLIGSGGADTLVVLWDVASGQSLRRWRKHAGRVNAVRFAGPAAAEGELALSSSMLLLSVGVDGMLLAWDARARTPYPIQTMHEAKDSINCLTVRRWQIITGSVDRCVRIYDVRKGIMVEDYIGYPITSVGLSFDSQCLLVASQDSVVRLFDYGNGELLNRYTGHVNKDYRIDCCLLNDDAQIASGSEDSNCRVVMWNLLDGGAADTGSMLDHSPHSFAWSTDIGGSDDKIDRSINNPVPFIHSLSPHPNKNILLTAGGDYFWLWSGIKDEDNDYFWFISING</sequence>
<reference evidence="11 12" key="2">
    <citation type="submission" date="2018-11" db="EMBL/GenBank/DDBJ databases">
        <authorList>
            <consortium name="Pathogen Informatics"/>
        </authorList>
    </citation>
    <scope>NUCLEOTIDE SEQUENCE [LARGE SCALE GENOMIC DNA]</scope>
</reference>
<feature type="domain" description="Nucleoporin NSP1-like C-terminal" evidence="10">
    <location>
        <begin position="241"/>
        <end position="345"/>
    </location>
</feature>
<proteinExistence type="inferred from homology"/>
<dbReference type="Pfam" id="PF05064">
    <property type="entry name" value="Nsp1_C"/>
    <property type="match status" value="1"/>
</dbReference>
<gene>
    <name evidence="11" type="ORF">HDID_LOCUS6929</name>
</gene>
<feature type="compositionally biased region" description="Low complexity" evidence="9">
    <location>
        <begin position="192"/>
        <end position="214"/>
    </location>
</feature>
<dbReference type="InterPro" id="IPR007758">
    <property type="entry name" value="Nucleoporin_NSP1_C"/>
</dbReference>
<reference evidence="13" key="1">
    <citation type="submission" date="2016-04" db="UniProtKB">
        <authorList>
            <consortium name="WormBaseParasite"/>
        </authorList>
    </citation>
    <scope>IDENTIFICATION</scope>
</reference>
<dbReference type="Pfam" id="PF00400">
    <property type="entry name" value="WD40"/>
    <property type="match status" value="5"/>
</dbReference>
<dbReference type="WBParaSite" id="HDID_0000693101-mRNA-1">
    <property type="protein sequence ID" value="HDID_0000693101-mRNA-1"/>
    <property type="gene ID" value="HDID_0000693101"/>
</dbReference>
<dbReference type="PROSITE" id="PS50082">
    <property type="entry name" value="WD_REPEATS_2"/>
    <property type="match status" value="2"/>
</dbReference>
<keyword evidence="4" id="KW-0677">Repeat</keyword>
<evidence type="ECO:0000256" key="8">
    <source>
        <dbReference type="PROSITE-ProRule" id="PRU00221"/>
    </source>
</evidence>
<dbReference type="InterPro" id="IPR051980">
    <property type="entry name" value="WD_repeat_MORG1"/>
</dbReference>
<dbReference type="Gene3D" id="2.130.10.10">
    <property type="entry name" value="YVTN repeat-like/Quinoprotein amine dehydrogenase"/>
    <property type="match status" value="1"/>
</dbReference>
<feature type="repeat" description="WD" evidence="8">
    <location>
        <begin position="449"/>
        <end position="490"/>
    </location>
</feature>
<dbReference type="GO" id="GO:0000398">
    <property type="term" value="P:mRNA splicing, via spliceosome"/>
    <property type="evidence" value="ECO:0007669"/>
    <property type="project" value="TreeGrafter"/>
</dbReference>
<dbReference type="PROSITE" id="PS50294">
    <property type="entry name" value="WD_REPEATS_REGION"/>
    <property type="match status" value="2"/>
</dbReference>
<keyword evidence="3 8" id="KW-0853">WD repeat</keyword>
<evidence type="ECO:0000256" key="7">
    <source>
        <dbReference type="ARBA" id="ARBA00042222"/>
    </source>
</evidence>
<feature type="compositionally biased region" description="Polar residues" evidence="9">
    <location>
        <begin position="1"/>
        <end position="13"/>
    </location>
</feature>
<comment type="subcellular location">
    <subcellularLocation>
        <location evidence="1">Cytoplasm</location>
    </subcellularLocation>
</comment>
<feature type="region of interest" description="Disordered" evidence="9">
    <location>
        <begin position="1"/>
        <end position="44"/>
    </location>
</feature>
<name>A0A0R3SPM5_HYMDI</name>
<feature type="region of interest" description="Disordered" evidence="9">
    <location>
        <begin position="192"/>
        <end position="222"/>
    </location>
</feature>
<dbReference type="PANTHER" id="PTHR22842">
    <property type="entry name" value="WD40 REPEAT PROTEIN"/>
    <property type="match status" value="1"/>
</dbReference>
<dbReference type="InterPro" id="IPR001680">
    <property type="entry name" value="WD40_rpt"/>
</dbReference>
<dbReference type="OrthoDB" id="71437at2759"/>
<evidence type="ECO:0000256" key="3">
    <source>
        <dbReference type="ARBA" id="ARBA00022574"/>
    </source>
</evidence>
<evidence type="ECO:0000259" key="10">
    <source>
        <dbReference type="Pfam" id="PF05064"/>
    </source>
</evidence>
<evidence type="ECO:0000313" key="13">
    <source>
        <dbReference type="WBParaSite" id="HDID_0000693101-mRNA-1"/>
    </source>
</evidence>
<keyword evidence="2" id="KW-0963">Cytoplasm</keyword>
<evidence type="ECO:0000313" key="12">
    <source>
        <dbReference type="Proteomes" id="UP000274504"/>
    </source>
</evidence>
<dbReference type="SUPFAM" id="SSF50978">
    <property type="entry name" value="WD40 repeat-like"/>
    <property type="match status" value="1"/>
</dbReference>
<dbReference type="SMART" id="SM00320">
    <property type="entry name" value="WD40"/>
    <property type="match status" value="7"/>
</dbReference>
<protein>
    <recommendedName>
        <fullName evidence="6">WD repeat domain-containing protein 83</fullName>
    </recommendedName>
    <alternativeName>
        <fullName evidence="7">Mitogen-activated protein kinase organizer 1</fullName>
    </alternativeName>
</protein>
<accession>A0A0R3SPM5</accession>
<dbReference type="AlphaFoldDB" id="A0A0R3SPM5"/>
<dbReference type="Gene3D" id="1.20.5.170">
    <property type="match status" value="1"/>
</dbReference>
<dbReference type="InterPro" id="IPR036322">
    <property type="entry name" value="WD40_repeat_dom_sf"/>
</dbReference>
<evidence type="ECO:0000256" key="4">
    <source>
        <dbReference type="ARBA" id="ARBA00022737"/>
    </source>
</evidence>
<feature type="compositionally biased region" description="Low complexity" evidence="9">
    <location>
        <begin position="32"/>
        <end position="44"/>
    </location>
</feature>
<evidence type="ECO:0000256" key="2">
    <source>
        <dbReference type="ARBA" id="ARBA00022490"/>
    </source>
</evidence>
<comment type="similarity">
    <text evidence="5">Belongs to the WD repeat MORG1 family.</text>
</comment>
<evidence type="ECO:0000256" key="1">
    <source>
        <dbReference type="ARBA" id="ARBA00004496"/>
    </source>
</evidence>
<dbReference type="GO" id="GO:0071013">
    <property type="term" value="C:catalytic step 2 spliceosome"/>
    <property type="evidence" value="ECO:0007669"/>
    <property type="project" value="TreeGrafter"/>
</dbReference>
<dbReference type="STRING" id="6216.A0A0R3SPM5"/>